<protein>
    <submittedName>
        <fullName evidence="1">Uncharacterized protein</fullName>
    </submittedName>
</protein>
<dbReference type="RefSeq" id="WP_259220393.1">
    <property type="nucleotide sequence ID" value="NZ_JANUAV010000017.1"/>
</dbReference>
<name>A0A9X2TDC0_9BACT</name>
<comment type="caution">
    <text evidence="1">The sequence shown here is derived from an EMBL/GenBank/DDBJ whole genome shotgun (WGS) entry which is preliminary data.</text>
</comment>
<organism evidence="1 2">
    <name type="scientific">Salinibacter ruber</name>
    <dbReference type="NCBI Taxonomy" id="146919"/>
    <lineage>
        <taxon>Bacteria</taxon>
        <taxon>Pseudomonadati</taxon>
        <taxon>Rhodothermota</taxon>
        <taxon>Rhodothermia</taxon>
        <taxon>Rhodothermales</taxon>
        <taxon>Salinibacteraceae</taxon>
        <taxon>Salinibacter</taxon>
    </lineage>
</organism>
<reference evidence="1" key="1">
    <citation type="submission" date="2022-08" db="EMBL/GenBank/DDBJ databases">
        <title>Genomic Encyclopedia of Type Strains, Phase V (KMG-V): Genome sequencing to study the core and pangenomes of soil and plant-associated prokaryotes.</title>
        <authorList>
            <person name="Whitman W."/>
        </authorList>
    </citation>
    <scope>NUCLEOTIDE SEQUENCE</scope>
    <source>
        <strain evidence="1">0</strain>
    </source>
</reference>
<gene>
    <name evidence="1" type="ORF">GGP71_003223</name>
</gene>
<dbReference type="Proteomes" id="UP001155027">
    <property type="component" value="Unassembled WGS sequence"/>
</dbReference>
<accession>A0A9X2TDC0</accession>
<dbReference type="EMBL" id="JANUAU010000016">
    <property type="protein sequence ID" value="MCS3679273.1"/>
    <property type="molecule type" value="Genomic_DNA"/>
</dbReference>
<evidence type="ECO:0000313" key="1">
    <source>
        <dbReference type="EMBL" id="MCS3679273.1"/>
    </source>
</evidence>
<evidence type="ECO:0000313" key="2">
    <source>
        <dbReference type="Proteomes" id="UP001155027"/>
    </source>
</evidence>
<sequence>MMDLSVLQTEVSPTFLALPLVSSESLFSLVHESGLSLFGSQPWIVVGQLFPPDRQVLKVGIPLEVLSGIFLGTEAPELNERQVACCRQTVLIPKLAYRLFYATACFLC</sequence>
<proteinExistence type="predicted"/>
<dbReference type="AlphaFoldDB" id="A0A9X2TDC0"/>